<proteinExistence type="predicted"/>
<dbReference type="Pfam" id="PF00581">
    <property type="entry name" value="Rhodanese"/>
    <property type="match status" value="1"/>
</dbReference>
<dbReference type="Proteomes" id="UP000807825">
    <property type="component" value="Unassembled WGS sequence"/>
</dbReference>
<dbReference type="SUPFAM" id="SSF52821">
    <property type="entry name" value="Rhodanese/Cell cycle control phosphatase"/>
    <property type="match status" value="1"/>
</dbReference>
<comment type="caution">
    <text evidence="2">The sequence shown here is derived from an EMBL/GenBank/DDBJ whole genome shotgun (WGS) entry which is preliminary data.</text>
</comment>
<dbReference type="Gene3D" id="3.40.250.10">
    <property type="entry name" value="Rhodanese-like domain"/>
    <property type="match status" value="1"/>
</dbReference>
<gene>
    <name evidence="2" type="ORF">HY912_22100</name>
</gene>
<dbReference type="GO" id="GO:0004792">
    <property type="term" value="F:thiosulfate-cyanide sulfurtransferase activity"/>
    <property type="evidence" value="ECO:0007669"/>
    <property type="project" value="InterPro"/>
</dbReference>
<dbReference type="InterPro" id="IPR001763">
    <property type="entry name" value="Rhodanese-like_dom"/>
</dbReference>
<dbReference type="EMBL" id="JACRDE010000578">
    <property type="protein sequence ID" value="MBI5252196.1"/>
    <property type="molecule type" value="Genomic_DNA"/>
</dbReference>
<protein>
    <submittedName>
        <fullName evidence="2">Thiosulfate sulfurtransferase GlpE</fullName>
    </submittedName>
</protein>
<accession>A0A9D6Z8K6</accession>
<dbReference type="InterPro" id="IPR023695">
    <property type="entry name" value="Thiosulf_sulfurTrfase"/>
</dbReference>
<dbReference type="InterPro" id="IPR036873">
    <property type="entry name" value="Rhodanese-like_dom_sf"/>
</dbReference>
<dbReference type="CDD" id="cd01444">
    <property type="entry name" value="GlpE_ST"/>
    <property type="match status" value="1"/>
</dbReference>
<organism evidence="2 3">
    <name type="scientific">Desulfomonile tiedjei</name>
    <dbReference type="NCBI Taxonomy" id="2358"/>
    <lineage>
        <taxon>Bacteria</taxon>
        <taxon>Pseudomonadati</taxon>
        <taxon>Thermodesulfobacteriota</taxon>
        <taxon>Desulfomonilia</taxon>
        <taxon>Desulfomonilales</taxon>
        <taxon>Desulfomonilaceae</taxon>
        <taxon>Desulfomonile</taxon>
    </lineage>
</organism>
<dbReference type="SMART" id="SM00450">
    <property type="entry name" value="RHOD"/>
    <property type="match status" value="1"/>
</dbReference>
<dbReference type="GO" id="GO:0005737">
    <property type="term" value="C:cytoplasm"/>
    <property type="evidence" value="ECO:0007669"/>
    <property type="project" value="InterPro"/>
</dbReference>
<sequence>MAASITPQELKELLESERKPALFDVRRKADFEAAPKKIGGAAWRDPEKADEWSIEIPSDRPVVVYCVKGGSVSQSIADRLQQSHPDVKFLQGGIKAWEEESGT</sequence>
<evidence type="ECO:0000313" key="3">
    <source>
        <dbReference type="Proteomes" id="UP000807825"/>
    </source>
</evidence>
<evidence type="ECO:0000259" key="1">
    <source>
        <dbReference type="PROSITE" id="PS50206"/>
    </source>
</evidence>
<dbReference type="AlphaFoldDB" id="A0A9D6Z8K6"/>
<feature type="domain" description="Rhodanese" evidence="1">
    <location>
        <begin position="16"/>
        <end position="99"/>
    </location>
</feature>
<dbReference type="PROSITE" id="PS50206">
    <property type="entry name" value="RHODANESE_3"/>
    <property type="match status" value="1"/>
</dbReference>
<reference evidence="2" key="1">
    <citation type="submission" date="2020-07" db="EMBL/GenBank/DDBJ databases">
        <title>Huge and variable diversity of episymbiotic CPR bacteria and DPANN archaea in groundwater ecosystems.</title>
        <authorList>
            <person name="He C.Y."/>
            <person name="Keren R."/>
            <person name="Whittaker M."/>
            <person name="Farag I.F."/>
            <person name="Doudna J."/>
            <person name="Cate J.H.D."/>
            <person name="Banfield J.F."/>
        </authorList>
    </citation>
    <scope>NUCLEOTIDE SEQUENCE</scope>
    <source>
        <strain evidence="2">NC_groundwater_1664_Pr3_B-0.1um_52_9</strain>
    </source>
</reference>
<name>A0A9D6Z8K6_9BACT</name>
<evidence type="ECO:0000313" key="2">
    <source>
        <dbReference type="EMBL" id="MBI5252196.1"/>
    </source>
</evidence>